<dbReference type="Pfam" id="PF01966">
    <property type="entry name" value="HD"/>
    <property type="match status" value="1"/>
</dbReference>
<accession>C7N5Z7</accession>
<proteinExistence type="predicted"/>
<dbReference type="GO" id="GO:0000166">
    <property type="term" value="F:nucleotide binding"/>
    <property type="evidence" value="ECO:0007669"/>
    <property type="project" value="UniProtKB-KW"/>
</dbReference>
<evidence type="ECO:0000256" key="1">
    <source>
        <dbReference type="ARBA" id="ARBA00012506"/>
    </source>
</evidence>
<keyword evidence="4" id="KW-0378">Hydrolase</keyword>
<dbReference type="InterPro" id="IPR003607">
    <property type="entry name" value="HD/PDEase_dom"/>
</dbReference>
<keyword evidence="5" id="KW-0408">Iron</keyword>
<protein>
    <recommendedName>
        <fullName evidence="1">bis(5'-nucleosyl)-tetraphosphatase (symmetrical)</fullName>
        <ecNumber evidence="1">3.6.1.41</ecNumber>
    </recommendedName>
</protein>
<keyword evidence="2" id="KW-0479">Metal-binding</keyword>
<dbReference type="CDD" id="cd00077">
    <property type="entry name" value="HDc"/>
    <property type="match status" value="1"/>
</dbReference>
<evidence type="ECO:0000256" key="4">
    <source>
        <dbReference type="ARBA" id="ARBA00022801"/>
    </source>
</evidence>
<dbReference type="GO" id="GO:0046872">
    <property type="term" value="F:metal ion binding"/>
    <property type="evidence" value="ECO:0007669"/>
    <property type="project" value="UniProtKB-KW"/>
</dbReference>
<dbReference type="InterPro" id="IPR005249">
    <property type="entry name" value="YqeK"/>
</dbReference>
<dbReference type="SUPFAM" id="SSF109604">
    <property type="entry name" value="HD-domain/PDEase-like"/>
    <property type="match status" value="1"/>
</dbReference>
<name>C7N5Z7_SLAHD</name>
<gene>
    <name evidence="8" type="ordered locus">Shel_13050</name>
</gene>
<evidence type="ECO:0000256" key="6">
    <source>
        <dbReference type="ARBA" id="ARBA00049417"/>
    </source>
</evidence>
<reference evidence="8 9" key="1">
    <citation type="journal article" date="2009" name="Stand. Genomic Sci.">
        <title>Complete genome sequence of Slackia heliotrinireducens type strain (RHS 1).</title>
        <authorList>
            <person name="Pukall R."/>
            <person name="Lapidus A."/>
            <person name="Nolan M."/>
            <person name="Copeland A."/>
            <person name="Glavina Del Rio T."/>
            <person name="Lucas S."/>
            <person name="Chen F."/>
            <person name="Tice H."/>
            <person name="Cheng J.F."/>
            <person name="Chertkov O."/>
            <person name="Bruce D."/>
            <person name="Goodwin L."/>
            <person name="Kuske C."/>
            <person name="Brettin T."/>
            <person name="Detter J.C."/>
            <person name="Han C."/>
            <person name="Pitluck S."/>
            <person name="Pati A."/>
            <person name="Mavrommatis K."/>
            <person name="Ivanova N."/>
            <person name="Ovchinnikova G."/>
            <person name="Chen A."/>
            <person name="Palaniappan K."/>
            <person name="Schneider S."/>
            <person name="Rohde M."/>
            <person name="Chain P."/>
            <person name="D'haeseleer P."/>
            <person name="Goker M."/>
            <person name="Bristow J."/>
            <person name="Eisen J.A."/>
            <person name="Markowitz V."/>
            <person name="Kyrpides N.C."/>
            <person name="Klenk H.P."/>
            <person name="Hugenholtz P."/>
        </authorList>
    </citation>
    <scope>NUCLEOTIDE SEQUENCE [LARGE SCALE GENOMIC DNA]</scope>
    <source>
        <strain evidence="9">ATCC 29202 / DSM 20476 / NCTC 11029 / RHS 1</strain>
    </source>
</reference>
<dbReference type="HOGENOM" id="CLU_089580_1_2_11"/>
<dbReference type="EC" id="3.6.1.41" evidence="1"/>
<dbReference type="NCBIfam" id="TIGR00277">
    <property type="entry name" value="HDIG"/>
    <property type="match status" value="1"/>
</dbReference>
<evidence type="ECO:0000259" key="7">
    <source>
        <dbReference type="SMART" id="SM00471"/>
    </source>
</evidence>
<dbReference type="PANTHER" id="PTHR35795:SF1">
    <property type="entry name" value="BIS(5'-NUCLEOSYL)-TETRAPHOSPHATASE, SYMMETRICAL"/>
    <property type="match status" value="1"/>
</dbReference>
<dbReference type="NCBIfam" id="TIGR00488">
    <property type="entry name" value="bis(5'-nucleosyl)-tetraphosphatase (symmetrical) YqeK"/>
    <property type="match status" value="1"/>
</dbReference>
<dbReference type="Gene3D" id="1.10.3210.10">
    <property type="entry name" value="Hypothetical protein af1432"/>
    <property type="match status" value="1"/>
</dbReference>
<evidence type="ECO:0000256" key="3">
    <source>
        <dbReference type="ARBA" id="ARBA00022741"/>
    </source>
</evidence>
<dbReference type="AlphaFoldDB" id="C7N5Z7"/>
<evidence type="ECO:0000256" key="5">
    <source>
        <dbReference type="ARBA" id="ARBA00023004"/>
    </source>
</evidence>
<dbReference type="InterPro" id="IPR006674">
    <property type="entry name" value="HD_domain"/>
</dbReference>
<dbReference type="eggNOG" id="COG1713">
    <property type="taxonomic scope" value="Bacteria"/>
</dbReference>
<evidence type="ECO:0000256" key="2">
    <source>
        <dbReference type="ARBA" id="ARBA00022723"/>
    </source>
</evidence>
<dbReference type="EMBL" id="CP001684">
    <property type="protein sequence ID" value="ACV22332.1"/>
    <property type="molecule type" value="Genomic_DNA"/>
</dbReference>
<dbReference type="GO" id="GO:0008803">
    <property type="term" value="F:bis(5'-nucleosyl)-tetraphosphatase (symmetrical) activity"/>
    <property type="evidence" value="ECO:0007669"/>
    <property type="project" value="UniProtKB-EC"/>
</dbReference>
<keyword evidence="3" id="KW-0547">Nucleotide-binding</keyword>
<dbReference type="InterPro" id="IPR006675">
    <property type="entry name" value="HDIG_dom"/>
</dbReference>
<keyword evidence="9" id="KW-1185">Reference proteome</keyword>
<dbReference type="PANTHER" id="PTHR35795">
    <property type="entry name" value="SLR1885 PROTEIN"/>
    <property type="match status" value="1"/>
</dbReference>
<dbReference type="InterPro" id="IPR051094">
    <property type="entry name" value="Diverse_Catalytic_Enzymes"/>
</dbReference>
<evidence type="ECO:0000313" key="9">
    <source>
        <dbReference type="Proteomes" id="UP000002026"/>
    </source>
</evidence>
<dbReference type="KEGG" id="shi:Shel_13050"/>
<dbReference type="Proteomes" id="UP000002026">
    <property type="component" value="Chromosome"/>
</dbReference>
<dbReference type="STRING" id="471855.Shel_13050"/>
<comment type="catalytic activity">
    <reaction evidence="6">
        <text>P(1),P(4)-bis(5'-adenosyl) tetraphosphate + H2O = 2 ADP + 2 H(+)</text>
        <dbReference type="Rhea" id="RHEA:24252"/>
        <dbReference type="ChEBI" id="CHEBI:15377"/>
        <dbReference type="ChEBI" id="CHEBI:15378"/>
        <dbReference type="ChEBI" id="CHEBI:58141"/>
        <dbReference type="ChEBI" id="CHEBI:456216"/>
        <dbReference type="EC" id="3.6.1.41"/>
    </reaction>
</comment>
<feature type="domain" description="HD/PDEase" evidence="7">
    <location>
        <begin position="18"/>
        <end position="147"/>
    </location>
</feature>
<dbReference type="RefSeq" id="WP_012798434.1">
    <property type="nucleotide sequence ID" value="NC_013165.1"/>
</dbReference>
<sequence length="215" mass="24049">MVDVNRFDEMRERLKARVKPTRYTHSLGVSQTAEQLARIYGVDESEAAVAGLLHDWDKALSKKEVREKAKRLCPEVPKEVRKNAVGVLHSFTAGASLRDEFPELSDAVLQAIYRHTCGDPDMTDLDMVIYVADMIEPGRDFEGVEDLRAAVGEVDLDELYYLTYQQSLLYLVRSGKTVFPGSLGTWNALVLRREASLAERVQDATASAEVAENTL</sequence>
<evidence type="ECO:0000313" key="8">
    <source>
        <dbReference type="EMBL" id="ACV22332.1"/>
    </source>
</evidence>
<organism evidence="8 9">
    <name type="scientific">Slackia heliotrinireducens (strain ATCC 29202 / DSM 20476 / NCTC 11029 / RHS 1)</name>
    <name type="common">Peptococcus heliotrinreducens</name>
    <dbReference type="NCBI Taxonomy" id="471855"/>
    <lineage>
        <taxon>Bacteria</taxon>
        <taxon>Bacillati</taxon>
        <taxon>Actinomycetota</taxon>
        <taxon>Coriobacteriia</taxon>
        <taxon>Eggerthellales</taxon>
        <taxon>Eggerthellaceae</taxon>
        <taxon>Slackia</taxon>
    </lineage>
</organism>
<dbReference type="SMART" id="SM00471">
    <property type="entry name" value="HDc"/>
    <property type="match status" value="1"/>
</dbReference>